<dbReference type="KEGG" id="sng:SNE_A00050"/>
<dbReference type="Pfam" id="PF13924">
    <property type="entry name" value="Lipocalin_5"/>
    <property type="match status" value="1"/>
</dbReference>
<reference evidence="2 3" key="2">
    <citation type="journal article" date="2011" name="Mol. Biol. Evol.">
        <title>Unity in variety--the pan-genome of the Chlamydiae.</title>
        <authorList>
            <person name="Collingro A."/>
            <person name="Tischler P."/>
            <person name="Weinmaier T."/>
            <person name="Penz T."/>
            <person name="Heinz E."/>
            <person name="Brunham R.C."/>
            <person name="Read T.D."/>
            <person name="Bavoil P.M."/>
            <person name="Sachse K."/>
            <person name="Kahane S."/>
            <person name="Friedman M.G."/>
            <person name="Rattei T."/>
            <person name="Myers G.S."/>
            <person name="Horn M."/>
        </authorList>
    </citation>
    <scope>NUCLEOTIDE SEQUENCE [LARGE SCALE GENOMIC DNA]</scope>
    <source>
        <strain evidence="3">ATCC VR-1471 / Z</strain>
    </source>
</reference>
<accession>F8L502</accession>
<dbReference type="STRING" id="331113.SNE_A00050"/>
<sequence>MLFYNLKKKNRLMPKSKLLGAWKLVSCSINNSDGVTYPYGKDAIGYIIYTPDNVVSVHMMSASRMYASQHQFRSGTDAEKIEAAENFGGYVGRYEVSGDVVTHFPEACGFPSFINVPQKRKIDLSGNVLTLSCTDPSAQNESIVVWERVDAKG</sequence>
<protein>
    <recommendedName>
        <fullName evidence="1">Ig-like domain-containing protein</fullName>
    </recommendedName>
</protein>
<evidence type="ECO:0000259" key="1">
    <source>
        <dbReference type="PROSITE" id="PS50835"/>
    </source>
</evidence>
<reference key="1">
    <citation type="journal article" date="2011" name="Mol. Biol. Evol.">
        <title>Unity in variety -- the pan-genome of the Chlamydiae.</title>
        <authorList>
            <person name="Collingro A."/>
            <person name="Tischler P."/>
            <person name="Weinmaier T."/>
            <person name="Penz T."/>
            <person name="Heinz E."/>
            <person name="Brunham R.C."/>
            <person name="Read T.D."/>
            <person name="Bavoil P.M."/>
            <person name="Sachse K."/>
            <person name="Kahane S."/>
            <person name="Friedman M.G."/>
            <person name="Rattei T."/>
            <person name="Myers G.S.A."/>
            <person name="Horn M."/>
        </authorList>
    </citation>
    <scope>NUCLEOTIDE SEQUENCE</scope>
    <source>
        <strain>Z</strain>
    </source>
</reference>
<organism evidence="2 3">
    <name type="scientific">Simkania negevensis (strain ATCC VR-1471 / DSM 27360 / Z)</name>
    <dbReference type="NCBI Taxonomy" id="331113"/>
    <lineage>
        <taxon>Bacteria</taxon>
        <taxon>Pseudomonadati</taxon>
        <taxon>Chlamydiota</taxon>
        <taxon>Chlamydiia</taxon>
        <taxon>Parachlamydiales</taxon>
        <taxon>Simkaniaceae</taxon>
        <taxon>Simkania</taxon>
    </lineage>
</organism>
<dbReference type="PROSITE" id="PS50835">
    <property type="entry name" value="IG_LIKE"/>
    <property type="match status" value="1"/>
</dbReference>
<dbReference type="AlphaFoldDB" id="F8L502"/>
<dbReference type="EMBL" id="FR872582">
    <property type="protein sequence ID" value="CCB87883.1"/>
    <property type="molecule type" value="Genomic_DNA"/>
</dbReference>
<proteinExistence type="predicted"/>
<dbReference type="HOGENOM" id="CLU_109259_2_1_0"/>
<dbReference type="InterPro" id="IPR007110">
    <property type="entry name" value="Ig-like_dom"/>
</dbReference>
<feature type="domain" description="Ig-like" evidence="1">
    <location>
        <begin position="111"/>
        <end position="153"/>
    </location>
</feature>
<dbReference type="InterPro" id="IPR024311">
    <property type="entry name" value="Lipocalin-like"/>
</dbReference>
<gene>
    <name evidence="2" type="ordered locus">SNE_A00050</name>
</gene>
<name>F8L502_SIMNZ</name>
<evidence type="ECO:0000313" key="3">
    <source>
        <dbReference type="Proteomes" id="UP000000496"/>
    </source>
</evidence>
<evidence type="ECO:0000313" key="2">
    <source>
        <dbReference type="EMBL" id="CCB87883.1"/>
    </source>
</evidence>
<dbReference type="Proteomes" id="UP000000496">
    <property type="component" value="Chromosome gsn.131"/>
</dbReference>
<keyword evidence="3" id="KW-1185">Reference proteome</keyword>